<dbReference type="Gramene" id="Solyc12g095820.2.1">
    <property type="protein sequence ID" value="Solyc12g095820.2.1"/>
    <property type="gene ID" value="Solyc12g095820.2"/>
</dbReference>
<dbReference type="AlphaFoldDB" id="A0A3Q7JEB1"/>
<name>A0A3Q7JEB1_SOLLC</name>
<reference evidence="3" key="2">
    <citation type="submission" date="2019-01" db="UniProtKB">
        <authorList>
            <consortium name="EnsemblPlants"/>
        </authorList>
    </citation>
    <scope>IDENTIFICATION</scope>
    <source>
        <strain evidence="3">cv. Heinz 1706</strain>
    </source>
</reference>
<evidence type="ECO:0000313" key="4">
    <source>
        <dbReference type="Proteomes" id="UP000004994"/>
    </source>
</evidence>
<dbReference type="PaxDb" id="4081-Solyc12g095820.1.1"/>
<reference evidence="3" key="1">
    <citation type="journal article" date="2012" name="Nature">
        <title>The tomato genome sequence provides insights into fleshy fruit evolution.</title>
        <authorList>
            <consortium name="Tomato Genome Consortium"/>
        </authorList>
    </citation>
    <scope>NUCLEOTIDE SEQUENCE [LARGE SCALE GENOMIC DNA]</scope>
    <source>
        <strain evidence="3">cv. Heinz 1706</strain>
    </source>
</reference>
<dbReference type="EnsemblPlants" id="Solyc12g095820.2.1">
    <property type="protein sequence ID" value="Solyc12g095820.2.1"/>
    <property type="gene ID" value="Solyc12g095820.2"/>
</dbReference>
<keyword evidence="2" id="KW-0472">Membrane</keyword>
<accession>A0A3Q7JEB1</accession>
<keyword evidence="4" id="KW-1185">Reference proteome</keyword>
<evidence type="ECO:0008006" key="5">
    <source>
        <dbReference type="Google" id="ProtNLM"/>
    </source>
</evidence>
<dbReference type="InParanoid" id="A0A3Q7JEB1"/>
<proteinExistence type="predicted"/>
<keyword evidence="2" id="KW-0812">Transmembrane</keyword>
<sequence>MSKNSNGGSSVQRDQESSYDPVRWLNLMVSEPYYLFHLLVFFSYIPVRCSAFQILDPARNSFLLKREIQVFVAYCVLTVVKIVRTESWESFIQDTLLFAKIFLTAIALVMDYHLALWYALAFLVIHIIAQQPPYEGLGSSNHLTPLQLESLLTEGNTSRFWLVEFRAFSTSSCVCTSSFFPELSITYSNTNLSFGTIDLGLFPNAAERFGISLGSLNQLPVYILFENAVEVARFPEFDSEPYVFGPTITKIQDFFVGVLSLTKDFWIMLMENRSNTKGIHDLLFVRPTPIEGDVIRSHTVSEDTNHSCSSHELPAKTTGKHVKRC</sequence>
<dbReference type="SUPFAM" id="SSF52833">
    <property type="entry name" value="Thioredoxin-like"/>
    <property type="match status" value="1"/>
</dbReference>
<feature type="transmembrane region" description="Helical" evidence="2">
    <location>
        <begin position="33"/>
        <end position="55"/>
    </location>
</feature>
<evidence type="ECO:0000313" key="3">
    <source>
        <dbReference type="EnsemblPlants" id="Solyc12g095820.2.1"/>
    </source>
</evidence>
<dbReference type="Gene3D" id="3.40.30.10">
    <property type="entry name" value="Glutaredoxin"/>
    <property type="match status" value="1"/>
</dbReference>
<organism evidence="3">
    <name type="scientific">Solanum lycopersicum</name>
    <name type="common">Tomato</name>
    <name type="synonym">Lycopersicon esculentum</name>
    <dbReference type="NCBI Taxonomy" id="4081"/>
    <lineage>
        <taxon>Eukaryota</taxon>
        <taxon>Viridiplantae</taxon>
        <taxon>Streptophyta</taxon>
        <taxon>Embryophyta</taxon>
        <taxon>Tracheophyta</taxon>
        <taxon>Spermatophyta</taxon>
        <taxon>Magnoliopsida</taxon>
        <taxon>eudicotyledons</taxon>
        <taxon>Gunneridae</taxon>
        <taxon>Pentapetalae</taxon>
        <taxon>asterids</taxon>
        <taxon>lamiids</taxon>
        <taxon>Solanales</taxon>
        <taxon>Solanaceae</taxon>
        <taxon>Solanoideae</taxon>
        <taxon>Solaneae</taxon>
        <taxon>Solanum</taxon>
        <taxon>Solanum subgen. Lycopersicon</taxon>
    </lineage>
</organism>
<dbReference type="FunCoup" id="A0A3Q7JEB1">
    <property type="interactions" value="2534"/>
</dbReference>
<dbReference type="InterPro" id="IPR036249">
    <property type="entry name" value="Thioredoxin-like_sf"/>
</dbReference>
<protein>
    <recommendedName>
        <fullName evidence="5">Thioredoxin domain-containing protein</fullName>
    </recommendedName>
</protein>
<feature type="transmembrane region" description="Helical" evidence="2">
    <location>
        <begin position="96"/>
        <end position="129"/>
    </location>
</feature>
<evidence type="ECO:0000256" key="1">
    <source>
        <dbReference type="SAM" id="MobiDB-lite"/>
    </source>
</evidence>
<dbReference type="OMA" id="VIMIRTR"/>
<evidence type="ECO:0000256" key="2">
    <source>
        <dbReference type="SAM" id="Phobius"/>
    </source>
</evidence>
<dbReference type="Proteomes" id="UP000004994">
    <property type="component" value="Chromosome 12"/>
</dbReference>
<feature type="region of interest" description="Disordered" evidence="1">
    <location>
        <begin position="305"/>
        <end position="325"/>
    </location>
</feature>
<keyword evidence="2" id="KW-1133">Transmembrane helix</keyword>
<dbReference type="STRING" id="4081.A0A3Q7JEB1"/>
<gene>
    <name evidence="3" type="primary">LOC101244942</name>
</gene>